<organism evidence="2 3">
    <name type="scientific">Lyticum sinuosum</name>
    <dbReference type="NCBI Taxonomy" id="1332059"/>
    <lineage>
        <taxon>Bacteria</taxon>
        <taxon>Pseudomonadati</taxon>
        <taxon>Pseudomonadota</taxon>
        <taxon>Alphaproteobacteria</taxon>
        <taxon>Rickettsiales</taxon>
        <taxon>Lyticum</taxon>
    </lineage>
</organism>
<evidence type="ECO:0000256" key="1">
    <source>
        <dbReference type="SAM" id="SignalP"/>
    </source>
</evidence>
<keyword evidence="3" id="KW-1185">Reference proteome</keyword>
<protein>
    <submittedName>
        <fullName evidence="2">Uncharacterized protein</fullName>
    </submittedName>
</protein>
<accession>A0AAE4VK41</accession>
<dbReference type="Proteomes" id="UP001289135">
    <property type="component" value="Unassembled WGS sequence"/>
</dbReference>
<feature type="chain" id="PRO_5041937798" evidence="1">
    <location>
        <begin position="19"/>
        <end position="260"/>
    </location>
</feature>
<proteinExistence type="predicted"/>
<dbReference type="EMBL" id="JARGYU010000002">
    <property type="protein sequence ID" value="MDZ5761440.1"/>
    <property type="molecule type" value="Genomic_DNA"/>
</dbReference>
<dbReference type="RefSeq" id="WP_322498865.1">
    <property type="nucleotide sequence ID" value="NZ_JARGYU010000002.1"/>
</dbReference>
<dbReference type="AlphaFoldDB" id="A0AAE4VK41"/>
<reference evidence="2" key="1">
    <citation type="submission" date="2023-02" db="EMBL/GenBank/DDBJ databases">
        <title>Host association and intracellularity evolved multiple times independently in the Rickettsiales.</title>
        <authorList>
            <person name="Castelli M."/>
            <person name="Nardi T."/>
            <person name="Gammuto L."/>
            <person name="Bellinzona G."/>
            <person name="Sabaneyeva E."/>
            <person name="Potekhin A."/>
            <person name="Serra V."/>
            <person name="Petroni G."/>
            <person name="Sassera D."/>
        </authorList>
    </citation>
    <scope>NUCLEOTIDE SEQUENCE</scope>
    <source>
        <strain evidence="2">USBL-36I1</strain>
    </source>
</reference>
<evidence type="ECO:0000313" key="2">
    <source>
        <dbReference type="EMBL" id="MDZ5761440.1"/>
    </source>
</evidence>
<feature type="signal peptide" evidence="1">
    <location>
        <begin position="1"/>
        <end position="18"/>
    </location>
</feature>
<name>A0AAE4VK41_9RICK</name>
<gene>
    <name evidence="2" type="ORF">Lyticum_00619</name>
</gene>
<evidence type="ECO:0000313" key="3">
    <source>
        <dbReference type="Proteomes" id="UP001289135"/>
    </source>
</evidence>
<keyword evidence="1" id="KW-0732">Signal</keyword>
<comment type="caution">
    <text evidence="2">The sequence shown here is derived from an EMBL/GenBank/DDBJ whole genome shotgun (WGS) entry which is preliminary data.</text>
</comment>
<sequence length="260" mass="30314">MKHIIFICVIFISSFLSAMKSADKITILADKGIIDHKSKKIVLISNVKLSNRFFIAESNTAEWDFSKKKENISNNSKKYIQNYNKKHLFEFLETLDKICSKQNEKSICIKYINNKNTNDLLHNSMYDILYDDNIPLLNNKDFSLNNNVKIFINFDNYNNYTNNSKYSLNKHNTFSKNSKIKYSTNKILQNTSINSKKAEIFNDQDILMKKDINIIANLFENQGVITGDDIDILLYSKNKDFVLLKAKEKDTILLQINIIY</sequence>